<accession>A0A7R7WFY2</accession>
<dbReference type="EMBL" id="AP024430">
    <property type="protein sequence ID" value="BCS02061.1"/>
    <property type="molecule type" value="Genomic_DNA"/>
</dbReference>
<proteinExistence type="predicted"/>
<evidence type="ECO:0000313" key="2">
    <source>
        <dbReference type="EMBL" id="BCS02061.1"/>
    </source>
</evidence>
<gene>
    <name evidence="2" type="ORF">AKAW2_60325A</name>
</gene>
<dbReference type="GeneID" id="64963382"/>
<keyword evidence="3" id="KW-1185">Reference proteome</keyword>
<name>A0A7R7WFY2_ASPKA</name>
<dbReference type="OrthoDB" id="5153884at2759"/>
<dbReference type="KEGG" id="aluc:AKAW2_60325A"/>
<dbReference type="Proteomes" id="UP000661280">
    <property type="component" value="Chromosome 6"/>
</dbReference>
<reference evidence="2" key="1">
    <citation type="submission" date="2021-01" db="EMBL/GenBank/DDBJ databases">
        <authorList>
            <consortium name="Aspergillus luchuensis mut. kawachii IFO 4304 genome sequencing consortium"/>
            <person name="Kazuki M."/>
            <person name="Futagami T."/>
        </authorList>
    </citation>
    <scope>NUCLEOTIDE SEQUENCE</scope>
    <source>
        <strain evidence="2">IFO 4308</strain>
    </source>
</reference>
<evidence type="ECO:0000313" key="3">
    <source>
        <dbReference type="Proteomes" id="UP000661280"/>
    </source>
</evidence>
<organism evidence="2 3">
    <name type="scientific">Aspergillus kawachii</name>
    <name type="common">White koji mold</name>
    <name type="synonym">Aspergillus awamori var. kawachi</name>
    <dbReference type="NCBI Taxonomy" id="1069201"/>
    <lineage>
        <taxon>Eukaryota</taxon>
        <taxon>Fungi</taxon>
        <taxon>Dikarya</taxon>
        <taxon>Ascomycota</taxon>
        <taxon>Pezizomycotina</taxon>
        <taxon>Eurotiomycetes</taxon>
        <taxon>Eurotiomycetidae</taxon>
        <taxon>Eurotiales</taxon>
        <taxon>Aspergillaceae</taxon>
        <taxon>Aspergillus</taxon>
        <taxon>Aspergillus subgen. Circumdati</taxon>
    </lineage>
</organism>
<dbReference type="AlphaFoldDB" id="A0A7R7WFY2"/>
<reference evidence="2" key="2">
    <citation type="submission" date="2021-02" db="EMBL/GenBank/DDBJ databases">
        <title>Aspergillus luchuensis mut. kawachii IFO 4304 genome sequence.</title>
        <authorList>
            <person name="Mori K."/>
            <person name="Kadooka C."/>
            <person name="Goto M."/>
            <person name="Futagami T."/>
        </authorList>
    </citation>
    <scope>NUCLEOTIDE SEQUENCE</scope>
    <source>
        <strain evidence="2">IFO 4308</strain>
    </source>
</reference>
<protein>
    <submittedName>
        <fullName evidence="2">Uncharacterized protein</fullName>
    </submittedName>
</protein>
<dbReference type="RefSeq" id="XP_041545823.1">
    <property type="nucleotide sequence ID" value="XM_041692439.1"/>
</dbReference>
<feature type="region of interest" description="Disordered" evidence="1">
    <location>
        <begin position="1"/>
        <end position="33"/>
    </location>
</feature>
<sequence>MSLLILPEDMSTQQSPSPAAKSTRHGFHGNEYNPLQGPSADTIGVFVNTAWSSANAREEWYTSFADQATRYLRTPRLYDCLIFKPSHGLRRASLLIWSRHMSLSVIGERLKDLTD</sequence>
<evidence type="ECO:0000256" key="1">
    <source>
        <dbReference type="SAM" id="MobiDB-lite"/>
    </source>
</evidence>